<feature type="compositionally biased region" description="Acidic residues" evidence="8">
    <location>
        <begin position="354"/>
        <end position="370"/>
    </location>
</feature>
<dbReference type="PANTHER" id="PTHR45797:SF1">
    <property type="entry name" value="HELICASE ARIP4"/>
    <property type="match status" value="1"/>
</dbReference>
<dbReference type="InterPro" id="IPR044574">
    <property type="entry name" value="ARIP4-like"/>
</dbReference>
<keyword evidence="7" id="KW-0539">Nucleus</keyword>
<evidence type="ECO:0000256" key="6">
    <source>
        <dbReference type="ARBA" id="ARBA00023125"/>
    </source>
</evidence>
<evidence type="ECO:0000256" key="2">
    <source>
        <dbReference type="ARBA" id="ARBA00007025"/>
    </source>
</evidence>
<keyword evidence="10" id="KW-1185">Reference proteome</keyword>
<evidence type="ECO:0000256" key="5">
    <source>
        <dbReference type="ARBA" id="ARBA00022840"/>
    </source>
</evidence>
<evidence type="ECO:0000256" key="8">
    <source>
        <dbReference type="SAM" id="MobiDB-lite"/>
    </source>
</evidence>
<gene>
    <name evidence="9" type="ORF">GDO81_023815</name>
</gene>
<reference evidence="9" key="1">
    <citation type="thesis" date="2020" institute="ProQuest LLC" country="789 East Eisenhower Parkway, Ann Arbor, MI, USA">
        <title>Comparative Genomics and Chromosome Evolution.</title>
        <authorList>
            <person name="Mudd A.B."/>
        </authorList>
    </citation>
    <scope>NUCLEOTIDE SEQUENCE</scope>
    <source>
        <strain evidence="9">237g6f4</strain>
        <tissue evidence="9">Blood</tissue>
    </source>
</reference>
<evidence type="ECO:0000313" key="10">
    <source>
        <dbReference type="Proteomes" id="UP000824782"/>
    </source>
</evidence>
<sequence length="370" mass="38856">MMPRHMPVGHAGAASGSVPPFNFPVNYLQRAGVLVQKVVTTTDIVIPGMTTSTDVQARISAGESIHVIRGTKGTYIRTSDGRIFAIRSSSKQKSSEPRRPAQLGAQGHGPASGPSGPYMSNGRHPATPPSHDSEEPSRPLSPDSPEILSELQQYTDAAGSRSAHGNASLPNIHPQGLMQAPKPQSRKRKEPPDPSGQWSSSKRHLYSQLPFPGLPGFGVNPSSLNHSLSRAANSVYMGAGGGASHFQLPSLLSDPQLGLPMVPDSLLTPTSGTSSAPSSVPPYLLPPSFPMPFSQPLPAQTRMFAPFPSSMLNRGLPTNSAASTFPGYLSSQPGYQPPAAGNAGRPLPAGERESSEEDGKDDDVVEVTGK</sequence>
<dbReference type="Proteomes" id="UP000824782">
    <property type="component" value="Unassembled WGS sequence"/>
</dbReference>
<feature type="compositionally biased region" description="Polar residues" evidence="8">
    <location>
        <begin position="318"/>
        <end position="334"/>
    </location>
</feature>
<evidence type="ECO:0000256" key="4">
    <source>
        <dbReference type="ARBA" id="ARBA00022806"/>
    </source>
</evidence>
<dbReference type="AlphaFoldDB" id="A0AAV6YUX8"/>
<keyword evidence="4" id="KW-0378">Hydrolase</keyword>
<dbReference type="GO" id="GO:0003677">
    <property type="term" value="F:DNA binding"/>
    <property type="evidence" value="ECO:0007669"/>
    <property type="project" value="UniProtKB-KW"/>
</dbReference>
<dbReference type="PANTHER" id="PTHR45797">
    <property type="entry name" value="RAD54-LIKE"/>
    <property type="match status" value="1"/>
</dbReference>
<keyword evidence="6" id="KW-0238">DNA-binding</keyword>
<accession>A0AAV6YUX8</accession>
<dbReference type="GO" id="GO:0005634">
    <property type="term" value="C:nucleus"/>
    <property type="evidence" value="ECO:0007669"/>
    <property type="project" value="UniProtKB-SubCell"/>
</dbReference>
<comment type="similarity">
    <text evidence="2">Belongs to the SNF2/RAD54 helicase family.</text>
</comment>
<evidence type="ECO:0000313" key="9">
    <source>
        <dbReference type="EMBL" id="KAG8537801.1"/>
    </source>
</evidence>
<dbReference type="GO" id="GO:0016887">
    <property type="term" value="F:ATP hydrolysis activity"/>
    <property type="evidence" value="ECO:0007669"/>
    <property type="project" value="InterPro"/>
</dbReference>
<evidence type="ECO:0000256" key="1">
    <source>
        <dbReference type="ARBA" id="ARBA00004123"/>
    </source>
</evidence>
<feature type="region of interest" description="Disordered" evidence="8">
    <location>
        <begin position="318"/>
        <end position="370"/>
    </location>
</feature>
<dbReference type="GO" id="GO:0004386">
    <property type="term" value="F:helicase activity"/>
    <property type="evidence" value="ECO:0007669"/>
    <property type="project" value="UniProtKB-KW"/>
</dbReference>
<keyword evidence="5" id="KW-0067">ATP-binding</keyword>
<dbReference type="EMBL" id="WNYA01026656">
    <property type="protein sequence ID" value="KAG8537801.1"/>
    <property type="molecule type" value="Genomic_DNA"/>
</dbReference>
<evidence type="ECO:0000256" key="7">
    <source>
        <dbReference type="ARBA" id="ARBA00023242"/>
    </source>
</evidence>
<comment type="caution">
    <text evidence="9">The sequence shown here is derived from an EMBL/GenBank/DDBJ whole genome shotgun (WGS) entry which is preliminary data.</text>
</comment>
<proteinExistence type="inferred from homology"/>
<organism evidence="9 10">
    <name type="scientific">Engystomops pustulosus</name>
    <name type="common">Tungara frog</name>
    <name type="synonym">Physalaemus pustulosus</name>
    <dbReference type="NCBI Taxonomy" id="76066"/>
    <lineage>
        <taxon>Eukaryota</taxon>
        <taxon>Metazoa</taxon>
        <taxon>Chordata</taxon>
        <taxon>Craniata</taxon>
        <taxon>Vertebrata</taxon>
        <taxon>Euteleostomi</taxon>
        <taxon>Amphibia</taxon>
        <taxon>Batrachia</taxon>
        <taxon>Anura</taxon>
        <taxon>Neobatrachia</taxon>
        <taxon>Hyloidea</taxon>
        <taxon>Leptodactylidae</taxon>
        <taxon>Leiuperinae</taxon>
        <taxon>Engystomops</taxon>
    </lineage>
</organism>
<dbReference type="GO" id="GO:0005524">
    <property type="term" value="F:ATP binding"/>
    <property type="evidence" value="ECO:0007669"/>
    <property type="project" value="UniProtKB-KW"/>
</dbReference>
<evidence type="ECO:0000256" key="3">
    <source>
        <dbReference type="ARBA" id="ARBA00022741"/>
    </source>
</evidence>
<comment type="subcellular location">
    <subcellularLocation>
        <location evidence="1">Nucleus</location>
    </subcellularLocation>
</comment>
<name>A0AAV6YUX8_ENGPU</name>
<keyword evidence="4" id="KW-0347">Helicase</keyword>
<keyword evidence="3" id="KW-0547">Nucleotide-binding</keyword>
<feature type="region of interest" description="Disordered" evidence="8">
    <location>
        <begin position="87"/>
        <end position="202"/>
    </location>
</feature>
<protein>
    <submittedName>
        <fullName evidence="9">Uncharacterized protein</fullName>
    </submittedName>
</protein>